<reference evidence="7 8" key="1">
    <citation type="submission" date="2016-06" db="EMBL/GenBank/DDBJ databases">
        <authorList>
            <person name="Kjaerup R.B."/>
            <person name="Dalgaard T.S."/>
            <person name="Juul-Madsen H.R."/>
        </authorList>
    </citation>
    <scope>NUCLEOTIDE SEQUENCE [LARGE SCALE GENOMIC DNA]</scope>
    <source>
        <strain evidence="7 8">E2838</strain>
    </source>
</reference>
<evidence type="ECO:0000256" key="4">
    <source>
        <dbReference type="ARBA" id="ARBA00022679"/>
    </source>
</evidence>
<evidence type="ECO:0000256" key="2">
    <source>
        <dbReference type="ARBA" id="ARBA00008138"/>
    </source>
</evidence>
<sequence length="311" mass="32950">MTPPNDDTWGPATGVGTTATMAAAARAIATRDGIIDDPFAEKLVRAVGVNFLTRWATGELVASDIDVAGSSWGLAQMPASIAARTRYFDELCADAAGAGVRQAVILASGLDARAYRLDWPPGMTVFEVDQPAVIEFKSTTLAKLGAVPKVDLGTVAIDLRDDWSTALVTTGLDVSKPTVWIAEGLFGYLTPAAQDRLLDVVTALSAPGSRLGSEAVPNTADMDPDAARQRMREATAKWREHGFEPDFDVVQFEGERHDVGAYLDALGWASVATPMARLLAAYGLGAIARAGDDRQTMNGVNYYTSTLGVDL</sequence>
<comment type="function">
    <text evidence="1 6">Exhibits S-adenosyl-L-methionine-dependent methyltransferase activity.</text>
</comment>
<dbReference type="EMBL" id="LZJY01000002">
    <property type="protein sequence ID" value="OBI10779.1"/>
    <property type="molecule type" value="Genomic_DNA"/>
</dbReference>
<dbReference type="Pfam" id="PF04072">
    <property type="entry name" value="LCM"/>
    <property type="match status" value="1"/>
</dbReference>
<evidence type="ECO:0000256" key="6">
    <source>
        <dbReference type="RuleBase" id="RU362030"/>
    </source>
</evidence>
<protein>
    <recommendedName>
        <fullName evidence="6">S-adenosyl-L-methionine-dependent methyltransferase</fullName>
        <ecNumber evidence="6">2.1.1.-</ecNumber>
    </recommendedName>
</protein>
<dbReference type="SUPFAM" id="SSF53335">
    <property type="entry name" value="S-adenosyl-L-methionine-dependent methyltransferases"/>
    <property type="match status" value="1"/>
</dbReference>
<dbReference type="InterPro" id="IPR011610">
    <property type="entry name" value="SAM_mthyl_Trfase_ML2640-like"/>
</dbReference>
<evidence type="ECO:0000256" key="5">
    <source>
        <dbReference type="ARBA" id="ARBA00022691"/>
    </source>
</evidence>
<dbReference type="Gene3D" id="3.40.50.150">
    <property type="entry name" value="Vaccinia Virus protein VP39"/>
    <property type="match status" value="1"/>
</dbReference>
<dbReference type="GO" id="GO:0032259">
    <property type="term" value="P:methylation"/>
    <property type="evidence" value="ECO:0007669"/>
    <property type="project" value="UniProtKB-KW"/>
</dbReference>
<evidence type="ECO:0000256" key="1">
    <source>
        <dbReference type="ARBA" id="ARBA00003907"/>
    </source>
</evidence>
<dbReference type="RefSeq" id="WP_067300418.1">
    <property type="nucleotide sequence ID" value="NZ_LZJY01000002.1"/>
</dbReference>
<comment type="similarity">
    <text evidence="2 6">Belongs to the UPF0677 family.</text>
</comment>
<name>A0A1A2WB41_MYCSC</name>
<evidence type="ECO:0000313" key="7">
    <source>
        <dbReference type="EMBL" id="OBI10779.1"/>
    </source>
</evidence>
<evidence type="ECO:0000313" key="8">
    <source>
        <dbReference type="Proteomes" id="UP000092207"/>
    </source>
</evidence>
<proteinExistence type="inferred from homology"/>
<evidence type="ECO:0000256" key="3">
    <source>
        <dbReference type="ARBA" id="ARBA00022603"/>
    </source>
</evidence>
<gene>
    <name evidence="7" type="ORF">A5679_00260</name>
</gene>
<dbReference type="EC" id="2.1.1.-" evidence="6"/>
<dbReference type="InterPro" id="IPR029063">
    <property type="entry name" value="SAM-dependent_MTases_sf"/>
</dbReference>
<dbReference type="GO" id="GO:0008168">
    <property type="term" value="F:methyltransferase activity"/>
    <property type="evidence" value="ECO:0007669"/>
    <property type="project" value="UniProtKB-UniRule"/>
</dbReference>
<dbReference type="PANTHER" id="PTHR43619:SF2">
    <property type="entry name" value="S-ADENOSYL-L-METHIONINE-DEPENDENT METHYLTRANSFERASES SUPERFAMILY PROTEIN"/>
    <property type="match status" value="1"/>
</dbReference>
<dbReference type="InterPro" id="IPR007213">
    <property type="entry name" value="Ppm1/Ppm2/Tcmp"/>
</dbReference>
<dbReference type="AlphaFoldDB" id="A0A1A2WB41"/>
<keyword evidence="4 7" id="KW-0808">Transferase</keyword>
<dbReference type="Proteomes" id="UP000092207">
    <property type="component" value="Unassembled WGS sequence"/>
</dbReference>
<accession>A0A1A2WB41</accession>
<comment type="caution">
    <text evidence="7">The sequence shown here is derived from an EMBL/GenBank/DDBJ whole genome shotgun (WGS) entry which is preliminary data.</text>
</comment>
<keyword evidence="3 6" id="KW-0489">Methyltransferase</keyword>
<organism evidence="7 8">
    <name type="scientific">Mycobacterium scrofulaceum</name>
    <dbReference type="NCBI Taxonomy" id="1783"/>
    <lineage>
        <taxon>Bacteria</taxon>
        <taxon>Bacillati</taxon>
        <taxon>Actinomycetota</taxon>
        <taxon>Actinomycetes</taxon>
        <taxon>Mycobacteriales</taxon>
        <taxon>Mycobacteriaceae</taxon>
        <taxon>Mycobacterium</taxon>
    </lineage>
</organism>
<keyword evidence="5 6" id="KW-0949">S-adenosyl-L-methionine</keyword>
<dbReference type="NCBIfam" id="TIGR00027">
    <property type="entry name" value="mthyl_TIGR00027"/>
    <property type="match status" value="1"/>
</dbReference>
<dbReference type="PANTHER" id="PTHR43619">
    <property type="entry name" value="S-ADENOSYL-L-METHIONINE-DEPENDENT METHYLTRANSFERASE YKTD-RELATED"/>
    <property type="match status" value="1"/>
</dbReference>